<dbReference type="InterPro" id="IPR001709">
    <property type="entry name" value="Flavoprot_Pyr_Nucl_cyt_Rdtase"/>
</dbReference>
<dbReference type="InterPro" id="IPR039261">
    <property type="entry name" value="FNR_nucleotide-bd"/>
</dbReference>
<reference evidence="3" key="1">
    <citation type="journal article" date="2020" name="mSystems">
        <title>Genome- and Community-Level Interaction Insights into Carbon Utilization and Element Cycling Functions of Hydrothermarchaeota in Hydrothermal Sediment.</title>
        <authorList>
            <person name="Zhou Z."/>
            <person name="Liu Y."/>
            <person name="Xu W."/>
            <person name="Pan J."/>
            <person name="Luo Z.H."/>
            <person name="Li M."/>
        </authorList>
    </citation>
    <scope>NUCLEOTIDE SEQUENCE [LARGE SCALE GENOMIC DNA]</scope>
    <source>
        <strain evidence="3">SpSt-143</strain>
    </source>
</reference>
<keyword evidence="1" id="KW-0408">Iron</keyword>
<dbReference type="GO" id="GO:0051537">
    <property type="term" value="F:2 iron, 2 sulfur cluster binding"/>
    <property type="evidence" value="ECO:0007669"/>
    <property type="project" value="UniProtKB-KW"/>
</dbReference>
<dbReference type="PRINTS" id="PR00371">
    <property type="entry name" value="FPNCR"/>
</dbReference>
<evidence type="ECO:0000256" key="1">
    <source>
        <dbReference type="PIRSR" id="PIRSR006816-2"/>
    </source>
</evidence>
<dbReference type="EMBL" id="DSGB01000006">
    <property type="protein sequence ID" value="HER96614.1"/>
    <property type="molecule type" value="Genomic_DNA"/>
</dbReference>
<dbReference type="SUPFAM" id="SSF63380">
    <property type="entry name" value="Riboflavin synthase domain-like"/>
    <property type="match status" value="1"/>
</dbReference>
<name>A0A7V2B1K7_RHOMR</name>
<feature type="binding site" evidence="1">
    <location>
        <position position="261"/>
    </location>
    <ligand>
        <name>[2Fe-2S] cluster</name>
        <dbReference type="ChEBI" id="CHEBI:190135"/>
    </ligand>
</feature>
<dbReference type="GO" id="GO:0006221">
    <property type="term" value="P:pyrimidine nucleotide biosynthetic process"/>
    <property type="evidence" value="ECO:0007669"/>
    <property type="project" value="InterPro"/>
</dbReference>
<dbReference type="InterPro" id="IPR017938">
    <property type="entry name" value="Riboflavin_synthase-like_b-brl"/>
</dbReference>
<dbReference type="PRINTS" id="PR00406">
    <property type="entry name" value="CYTB5RDTASE"/>
</dbReference>
<dbReference type="SUPFAM" id="SSF52343">
    <property type="entry name" value="Ferredoxin reductase-like, C-terminal NADP-linked domain"/>
    <property type="match status" value="1"/>
</dbReference>
<feature type="domain" description="FAD-binding FR-type" evidence="2">
    <location>
        <begin position="20"/>
        <end position="117"/>
    </location>
</feature>
<dbReference type="CDD" id="cd06221">
    <property type="entry name" value="sulfite_reductase_like"/>
    <property type="match status" value="1"/>
</dbReference>
<dbReference type="Pfam" id="PF10418">
    <property type="entry name" value="DHODB_Fe-S_bind"/>
    <property type="match status" value="1"/>
</dbReference>
<dbReference type="GO" id="GO:0046872">
    <property type="term" value="F:metal ion binding"/>
    <property type="evidence" value="ECO:0007669"/>
    <property type="project" value="UniProtKB-KW"/>
</dbReference>
<evidence type="ECO:0000313" key="3">
    <source>
        <dbReference type="EMBL" id="HER96614.1"/>
    </source>
</evidence>
<dbReference type="InterPro" id="IPR019480">
    <property type="entry name" value="Dihydroorotate_DH_Fe-S-bd"/>
</dbReference>
<proteinExistence type="predicted"/>
<dbReference type="InterPro" id="IPR017927">
    <property type="entry name" value="FAD-bd_FR_type"/>
</dbReference>
<evidence type="ECO:0000259" key="2">
    <source>
        <dbReference type="PROSITE" id="PS51384"/>
    </source>
</evidence>
<dbReference type="PANTHER" id="PTHR43513:SF1">
    <property type="entry name" value="ANAEROBIC SULFITE REDUCTASE SUBUNIT B"/>
    <property type="match status" value="1"/>
</dbReference>
<sequence>MSAPSILSLPVEARHALQPLTPRLWRVLRTRRETHDTRTLELEALDGIGLPFCPGQFNMLYVGGIGEIPISISGDPARPERLVHTIRAVGAVSQALCSCKPGDVIGVRGPFGSAWPVEAAEGYDVVVMAGGIGLAPLRPAIYHLLQYRGRYGNLVLLYGARTPQDLLYVRELERWRSRFDFQVEVTVDRAREGWFGHVGVVTGLLPRALFDPEETMAFVCGPEIMMRFAAKALVERGVAAERIFLSMERNMKCAIGLCGHCQFGPHFICKDGPVFAFARVARWLTIREL</sequence>
<gene>
    <name evidence="3" type="ORF">ENO59_08885</name>
</gene>
<dbReference type="GO" id="GO:0050660">
    <property type="term" value="F:flavin adenine dinucleotide binding"/>
    <property type="evidence" value="ECO:0007669"/>
    <property type="project" value="InterPro"/>
</dbReference>
<comment type="cofactor">
    <cofactor evidence="1">
        <name>[2Fe-2S] cluster</name>
        <dbReference type="ChEBI" id="CHEBI:190135"/>
    </cofactor>
    <text evidence="1">Binds 1 [2Fe-2S] cluster per subunit.</text>
</comment>
<feature type="binding site" evidence="1">
    <location>
        <position position="258"/>
    </location>
    <ligand>
        <name>[2Fe-2S] cluster</name>
        <dbReference type="ChEBI" id="CHEBI:190135"/>
    </ligand>
</feature>
<dbReference type="PROSITE" id="PS51384">
    <property type="entry name" value="FAD_FR"/>
    <property type="match status" value="1"/>
</dbReference>
<dbReference type="Pfam" id="PF00175">
    <property type="entry name" value="NAD_binding_1"/>
    <property type="match status" value="1"/>
</dbReference>
<dbReference type="InterPro" id="IPR012165">
    <property type="entry name" value="Cyt_c3_hydrogenase_gsu"/>
</dbReference>
<keyword evidence="1" id="KW-0411">Iron-sulfur</keyword>
<accession>A0A7V2B1K7</accession>
<dbReference type="PANTHER" id="PTHR43513">
    <property type="entry name" value="DIHYDROOROTATE DEHYDROGENASE B (NAD(+)), ELECTRON TRANSFER SUBUNIT"/>
    <property type="match status" value="1"/>
</dbReference>
<feature type="binding site" evidence="1">
    <location>
        <position position="269"/>
    </location>
    <ligand>
        <name>[2Fe-2S] cluster</name>
        <dbReference type="ChEBI" id="CHEBI:190135"/>
    </ligand>
</feature>
<dbReference type="InterPro" id="IPR050353">
    <property type="entry name" value="PyrK_electron_transfer"/>
</dbReference>
<dbReference type="GO" id="GO:0016491">
    <property type="term" value="F:oxidoreductase activity"/>
    <property type="evidence" value="ECO:0007669"/>
    <property type="project" value="InterPro"/>
</dbReference>
<protein>
    <submittedName>
        <fullName evidence="3">Ni/Fe hydrogenase subunit gamma</fullName>
    </submittedName>
</protein>
<dbReference type="AlphaFoldDB" id="A0A7V2B1K7"/>
<keyword evidence="1" id="KW-0479">Metal-binding</keyword>
<keyword evidence="1" id="KW-0001">2Fe-2S</keyword>
<comment type="caution">
    <text evidence="3">The sequence shown here is derived from an EMBL/GenBank/DDBJ whole genome shotgun (WGS) entry which is preliminary data.</text>
</comment>
<dbReference type="PIRSF" id="PIRSF006816">
    <property type="entry name" value="Cyc3_hyd_g"/>
    <property type="match status" value="1"/>
</dbReference>
<feature type="binding site" evidence="1">
    <location>
        <position position="253"/>
    </location>
    <ligand>
        <name>[2Fe-2S] cluster</name>
        <dbReference type="ChEBI" id="CHEBI:190135"/>
    </ligand>
</feature>
<dbReference type="Gene3D" id="3.40.50.80">
    <property type="entry name" value="Nucleotide-binding domain of ferredoxin-NADP reductase (FNR) module"/>
    <property type="match status" value="1"/>
</dbReference>
<dbReference type="Gene3D" id="2.40.30.10">
    <property type="entry name" value="Translation factors"/>
    <property type="match status" value="1"/>
</dbReference>
<dbReference type="InterPro" id="IPR001433">
    <property type="entry name" value="OxRdtase_FAD/NAD-bd"/>
</dbReference>
<organism evidence="3">
    <name type="scientific">Rhodothermus marinus</name>
    <name type="common">Rhodothermus obamensis</name>
    <dbReference type="NCBI Taxonomy" id="29549"/>
    <lineage>
        <taxon>Bacteria</taxon>
        <taxon>Pseudomonadati</taxon>
        <taxon>Rhodothermota</taxon>
        <taxon>Rhodothermia</taxon>
        <taxon>Rhodothermales</taxon>
        <taxon>Rhodothermaceae</taxon>
        <taxon>Rhodothermus</taxon>
    </lineage>
</organism>